<dbReference type="Proteomes" id="UP000620124">
    <property type="component" value="Unassembled WGS sequence"/>
</dbReference>
<evidence type="ECO:0000313" key="4">
    <source>
        <dbReference type="Proteomes" id="UP000620124"/>
    </source>
</evidence>
<accession>A0A8H6X223</accession>
<evidence type="ECO:0000313" key="3">
    <source>
        <dbReference type="EMBL" id="KAF7332970.1"/>
    </source>
</evidence>
<dbReference type="Gene3D" id="3.40.50.12780">
    <property type="entry name" value="N-terminal domain of ligase-like"/>
    <property type="match status" value="1"/>
</dbReference>
<dbReference type="Pfam" id="PF00501">
    <property type="entry name" value="AMP-binding"/>
    <property type="match status" value="1"/>
</dbReference>
<reference evidence="3" key="1">
    <citation type="submission" date="2020-05" db="EMBL/GenBank/DDBJ databases">
        <title>Mycena genomes resolve the evolution of fungal bioluminescence.</title>
        <authorList>
            <person name="Tsai I.J."/>
        </authorList>
    </citation>
    <scope>NUCLEOTIDE SEQUENCE</scope>
    <source>
        <strain evidence="3">CCC161011</strain>
    </source>
</reference>
<dbReference type="GO" id="GO:0031956">
    <property type="term" value="F:medium-chain fatty acid-CoA ligase activity"/>
    <property type="evidence" value="ECO:0007669"/>
    <property type="project" value="TreeGrafter"/>
</dbReference>
<dbReference type="InterPro" id="IPR000873">
    <property type="entry name" value="AMP-dep_synth/lig_dom"/>
</dbReference>
<dbReference type="PANTHER" id="PTHR43201:SF8">
    <property type="entry name" value="ACYL-COA SYNTHETASE FAMILY MEMBER 3"/>
    <property type="match status" value="1"/>
</dbReference>
<evidence type="ECO:0000256" key="1">
    <source>
        <dbReference type="ARBA" id="ARBA00006432"/>
    </source>
</evidence>
<name>A0A8H6X223_9AGAR</name>
<proteinExistence type="inferred from homology"/>
<organism evidence="3 4">
    <name type="scientific">Mycena venus</name>
    <dbReference type="NCBI Taxonomy" id="2733690"/>
    <lineage>
        <taxon>Eukaryota</taxon>
        <taxon>Fungi</taxon>
        <taxon>Dikarya</taxon>
        <taxon>Basidiomycota</taxon>
        <taxon>Agaricomycotina</taxon>
        <taxon>Agaricomycetes</taxon>
        <taxon>Agaricomycetidae</taxon>
        <taxon>Agaricales</taxon>
        <taxon>Marasmiineae</taxon>
        <taxon>Mycenaceae</taxon>
        <taxon>Mycena</taxon>
    </lineage>
</organism>
<dbReference type="Pfam" id="PF23562">
    <property type="entry name" value="AMP-binding_C_3"/>
    <property type="match status" value="1"/>
</dbReference>
<sequence length="548" mass="60709">MPHFMTWVLEALAKYPSRTLFKELVHPRSQCSPSWVSISYDTFLYDLGRSAAYWIQNLTKHGVNPNDVVGLWITGVKYSDLVHIYGLARAGFVPQVLNANATIPIIRDLFAKTGGKVLISEPSFVSDSVDTDKDIGSPILFIPGDLSTLPAPTCPLPNLPDVAPTDRALIFHTSGTTSGVPKPIPETHRWITYQAQVLWARAFHCYPDGRPLMINNIGFFANVGSATAITYLSWSGHSFIQTSKSDFEVDEFLAMLEEGLNALFLYAPWFSKLLTIARNNTSVLAALKGLGQINYTGAALNPEDEIWASEQGIAVTALYATTETSINLVSPLAEKGILPGMRVVNDGCKFIPTRGLDQNDLDADSQQRSQGGQLYDLFLPANADTCPHASVRNRPNGHITGDLFEEVKPGLYCFRGRNDDWIRTGKYFAFCDTKSIEDHVLTSCADLVRNCVIVGHYKPIIVLFVESVQPITSPADEAKFKAAILDRIAAFNTRLIFHERIEREAQIVCAPAGSLPRTREKGNIRRKAVEDEHSMRLKEIYAGFEDKI</sequence>
<dbReference type="GO" id="GO:0006631">
    <property type="term" value="P:fatty acid metabolic process"/>
    <property type="evidence" value="ECO:0007669"/>
    <property type="project" value="TreeGrafter"/>
</dbReference>
<gene>
    <name evidence="3" type="ORF">MVEN_02403000</name>
</gene>
<dbReference type="InterPro" id="IPR042099">
    <property type="entry name" value="ANL_N_sf"/>
</dbReference>
<feature type="domain" description="AMP-dependent synthetase/ligase" evidence="2">
    <location>
        <begin position="34"/>
        <end position="330"/>
    </location>
</feature>
<dbReference type="OrthoDB" id="429813at2759"/>
<evidence type="ECO:0000259" key="2">
    <source>
        <dbReference type="Pfam" id="PF00501"/>
    </source>
</evidence>
<protein>
    <submittedName>
        <fullName evidence="3">Acetyl-CoA synthetase-like protein</fullName>
    </submittedName>
</protein>
<dbReference type="SUPFAM" id="SSF56801">
    <property type="entry name" value="Acetyl-CoA synthetase-like"/>
    <property type="match status" value="1"/>
</dbReference>
<comment type="similarity">
    <text evidence="1">Belongs to the ATP-dependent AMP-binding enzyme family.</text>
</comment>
<dbReference type="PANTHER" id="PTHR43201">
    <property type="entry name" value="ACYL-COA SYNTHETASE"/>
    <property type="match status" value="1"/>
</dbReference>
<keyword evidence="4" id="KW-1185">Reference proteome</keyword>
<dbReference type="EMBL" id="JACAZI010000031">
    <property type="protein sequence ID" value="KAF7332970.1"/>
    <property type="molecule type" value="Genomic_DNA"/>
</dbReference>
<comment type="caution">
    <text evidence="3">The sequence shown here is derived from an EMBL/GenBank/DDBJ whole genome shotgun (WGS) entry which is preliminary data.</text>
</comment>
<dbReference type="AlphaFoldDB" id="A0A8H6X223"/>